<reference evidence="4" key="5">
    <citation type="submission" date="2023-04" db="EMBL/GenBank/DDBJ databases">
        <authorList>
            <person name="McDonnell B."/>
        </authorList>
    </citation>
    <scope>NUCLEOTIDE SEQUENCE</scope>
    <source>
        <strain evidence="4">223</strain>
        <strain evidence="5">UC06</strain>
    </source>
</reference>
<evidence type="ECO:0000313" key="7">
    <source>
        <dbReference type="Proteomes" id="UP000053612"/>
    </source>
</evidence>
<name>A0A0R2N7R8_LACLL</name>
<evidence type="ECO:0000313" key="1">
    <source>
        <dbReference type="EMBL" id="KSU18443.1"/>
    </source>
</evidence>
<evidence type="ECO:0000313" key="2">
    <source>
        <dbReference type="EMBL" id="KSU19196.1"/>
    </source>
</evidence>
<dbReference type="Proteomes" id="UP000192095">
    <property type="component" value="Chromosome"/>
</dbReference>
<dbReference type="Proteomes" id="UP000052991">
    <property type="component" value="Unassembled WGS sequence"/>
</dbReference>
<evidence type="ECO:0000313" key="8">
    <source>
        <dbReference type="Proteomes" id="UP000053719"/>
    </source>
</evidence>
<dbReference type="Proteomes" id="UP000053612">
    <property type="component" value="Unassembled WGS sequence"/>
</dbReference>
<dbReference type="EMBL" id="LKLU01000116">
    <property type="protein sequence ID" value="KSU19196.1"/>
    <property type="molecule type" value="Genomic_DNA"/>
</dbReference>
<reference evidence="6 7" key="1">
    <citation type="submission" date="2015-10" db="EMBL/GenBank/DDBJ databases">
        <title>Draft Genome Sequences of 11 Lactococcus lactis subspecies cremoris strains.</title>
        <authorList>
            <person name="Wels M."/>
            <person name="Backus L."/>
            <person name="Boekhorst J."/>
            <person name="Dijkstra A."/>
            <person name="Beerthuizen M."/>
            <person name="Kelly W."/>
            <person name="Siezen R."/>
            <person name="Bachmann H."/>
            <person name="Van Hijum S."/>
        </authorList>
    </citation>
    <scope>NUCLEOTIDE SEQUENCE [LARGE SCALE GENOMIC DNA]</scope>
    <source>
        <strain evidence="7">LMG9449</strain>
        <strain evidence="8">M20</strain>
        <strain evidence="6">N42</strain>
    </source>
</reference>
<evidence type="ECO:0000313" key="3">
    <source>
        <dbReference type="EMBL" id="KSU26633.1"/>
    </source>
</evidence>
<evidence type="ECO:0000313" key="5">
    <source>
        <dbReference type="EMBL" id="WMD27511.1"/>
    </source>
</evidence>
<protein>
    <submittedName>
        <fullName evidence="1">Uncharacterized protein</fullName>
    </submittedName>
</protein>
<accession>A0A0R2N7R8</accession>
<reference evidence="5 9" key="2">
    <citation type="journal article" date="2017" name="BMC Genomics">
        <title>Comparative and functional genomics of the Lactococcus lactis taxon; insights into evolution and niche adaptation.</title>
        <authorList>
            <person name="Kelleher P."/>
            <person name="Bottacini F."/>
            <person name="Mahony J."/>
            <person name="Kilcawley K.N."/>
            <person name="van Sinderen D."/>
        </authorList>
    </citation>
    <scope>NUCLEOTIDE SEQUENCE [LARGE SCALE GENOMIC DNA]</scope>
    <source>
        <strain evidence="5 9">UC06</strain>
    </source>
</reference>
<dbReference type="EMBL" id="CP031926">
    <property type="protein sequence ID" value="WFN82406.1"/>
    <property type="molecule type" value="Genomic_DNA"/>
</dbReference>
<dbReference type="PATRIC" id="fig|1360.100.peg.1517"/>
<reference evidence="4" key="4">
    <citation type="journal article" date="2020" name="Mol. Microbiol.">
        <title>The CWPS Rubik's cube: Linking diversity of cell wall polysaccharide structures with the encoded biosynthetic machinery of selected Lactococcus lactis strains.</title>
        <authorList>
            <person name="Mahony J."/>
            <person name="Frantzen C."/>
            <person name="Vinogradov E."/>
            <person name="Sadovskaya I."/>
            <person name="Theodorou I."/>
            <person name="Kelleher P."/>
            <person name="Chapot-Chartier M.P."/>
            <person name="Cambillau C."/>
            <person name="Holo H."/>
            <person name="van Sinderen D."/>
        </authorList>
    </citation>
    <scope>NUCLEOTIDE SEQUENCE</scope>
    <source>
        <strain evidence="4">223</strain>
    </source>
</reference>
<gene>
    <name evidence="4" type="ORF">LL223_02925</name>
    <name evidence="5" type="ORF">LLUC06_02955</name>
    <name evidence="1" type="ORF">LMG9449_1402</name>
    <name evidence="2" type="ORF">M20_2107</name>
    <name evidence="3" type="ORF">N42_1571</name>
</gene>
<dbReference type="EMBL" id="CP015902">
    <property type="protein sequence ID" value="WMD27511.1"/>
    <property type="molecule type" value="Genomic_DNA"/>
</dbReference>
<proteinExistence type="predicted"/>
<dbReference type="Proteomes" id="UP000053719">
    <property type="component" value="Unassembled WGS sequence"/>
</dbReference>
<dbReference type="EMBL" id="LKLW01000090">
    <property type="protein sequence ID" value="KSU26633.1"/>
    <property type="molecule type" value="Genomic_DNA"/>
</dbReference>
<evidence type="ECO:0000313" key="6">
    <source>
        <dbReference type="Proteomes" id="UP000052991"/>
    </source>
</evidence>
<evidence type="ECO:0000313" key="4">
    <source>
        <dbReference type="EMBL" id="WFN82406.1"/>
    </source>
</evidence>
<sequence>MGGNQLSKKISVKVVKNSKQQTERNTLLADTFENRWFQNEWKHKFKTLTSGGRK</sequence>
<dbReference type="Proteomes" id="UP000663169">
    <property type="component" value="Chromosome"/>
</dbReference>
<dbReference type="EMBL" id="LKLS01000111">
    <property type="protein sequence ID" value="KSU18443.1"/>
    <property type="molecule type" value="Genomic_DNA"/>
</dbReference>
<dbReference type="AlphaFoldDB" id="A0A0R2N7R8"/>
<organism evidence="1 7">
    <name type="scientific">Lactococcus lactis subsp. lactis</name>
    <name type="common">Streptococcus lactis</name>
    <dbReference type="NCBI Taxonomy" id="1360"/>
    <lineage>
        <taxon>Bacteria</taxon>
        <taxon>Bacillati</taxon>
        <taxon>Bacillota</taxon>
        <taxon>Bacilli</taxon>
        <taxon>Lactobacillales</taxon>
        <taxon>Streptococcaceae</taxon>
        <taxon>Lactococcus</taxon>
    </lineage>
</organism>
<dbReference type="GeneID" id="89634749"/>
<dbReference type="RefSeq" id="WP_003131055.1">
    <property type="nucleotide sequence ID" value="NZ_BJMA01000020.1"/>
</dbReference>
<reference evidence="1" key="3">
    <citation type="journal article" date="2017" name="Genome Announc.">
        <title>Draft Genome Sequences of 24 Lactococcus lactis Strains.</title>
        <authorList>
            <person name="Backus L."/>
            <person name="Wels M."/>
            <person name="Boekhorst J."/>
            <person name="Dijkstra A.R."/>
            <person name="Beerthuyzen M."/>
            <person name="Kelly W.J."/>
            <person name="Siezen R.J."/>
            <person name="van Hijum S.A."/>
            <person name="Bachmann H."/>
        </authorList>
    </citation>
    <scope>NUCLEOTIDE SEQUENCE</scope>
    <source>
        <strain evidence="1">LMG9447</strain>
        <strain evidence="2">M20</strain>
        <strain evidence="3">N42</strain>
    </source>
</reference>
<evidence type="ECO:0000313" key="9">
    <source>
        <dbReference type="Proteomes" id="UP000192095"/>
    </source>
</evidence>